<dbReference type="PANTHER" id="PTHR43776">
    <property type="entry name" value="TRANSPORT ATP-BINDING PROTEIN"/>
    <property type="match status" value="1"/>
</dbReference>
<gene>
    <name evidence="6" type="ORF">SAMN06295885_3530</name>
</gene>
<evidence type="ECO:0000313" key="7">
    <source>
        <dbReference type="Proteomes" id="UP000193711"/>
    </source>
</evidence>
<dbReference type="PANTHER" id="PTHR43776:SF7">
    <property type="entry name" value="D,D-DIPEPTIDE TRANSPORT ATP-BINDING PROTEIN DDPF-RELATED"/>
    <property type="match status" value="1"/>
</dbReference>
<organism evidence="6 7">
    <name type="scientific">Rathayibacter oskolensis</name>
    <dbReference type="NCBI Taxonomy" id="1891671"/>
    <lineage>
        <taxon>Bacteria</taxon>
        <taxon>Bacillati</taxon>
        <taxon>Actinomycetota</taxon>
        <taxon>Actinomycetes</taxon>
        <taxon>Micrococcales</taxon>
        <taxon>Microbacteriaceae</taxon>
        <taxon>Rathayibacter</taxon>
    </lineage>
</organism>
<dbReference type="STRING" id="1891671.SAMN06295885_3530"/>
<sequence>MNEPLLRITGLDVTYGTGRHAFRAVKDIDLEIGVGETLGVVGESGSGKSTVGRAILGLATPTAGRIEFDGQDITRLTRRRRRRISADLQVVFQDPRSSLNEAKKVGEILIEPMVATKRMSRSASIARAEELLEKVGLGAQAMSRMPGSFSGGQRQRIAIARALMSSPKLVVCDEPVSALDLSVQAQIVNLFRSLQRETGVSYLFIAHDLSVVRLLSQRIAVMSAGGVVEQGDAEQIYTRPSELYTQRLLAAEPYPDPVIQAERRRAWDALAALDASAPL</sequence>
<evidence type="ECO:0000256" key="2">
    <source>
        <dbReference type="ARBA" id="ARBA00022448"/>
    </source>
</evidence>
<protein>
    <submittedName>
        <fullName evidence="6">ABC transporter</fullName>
    </submittedName>
</protein>
<dbReference type="EMBL" id="FXBM01000004">
    <property type="protein sequence ID" value="SMH50423.1"/>
    <property type="molecule type" value="Genomic_DNA"/>
</dbReference>
<reference evidence="7" key="1">
    <citation type="submission" date="2017-04" db="EMBL/GenBank/DDBJ databases">
        <authorList>
            <person name="Varghese N."/>
            <person name="Submissions S."/>
        </authorList>
    </citation>
    <scope>NUCLEOTIDE SEQUENCE [LARGE SCALE GENOMIC DNA]</scope>
    <source>
        <strain evidence="7">VKM Ac-2121</strain>
    </source>
</reference>
<dbReference type="PROSITE" id="PS50893">
    <property type="entry name" value="ABC_TRANSPORTER_2"/>
    <property type="match status" value="1"/>
</dbReference>
<dbReference type="OrthoDB" id="8481147at2"/>
<dbReference type="AlphaFoldDB" id="A0A1X7PHG2"/>
<dbReference type="SMART" id="SM00382">
    <property type="entry name" value="AAA"/>
    <property type="match status" value="1"/>
</dbReference>
<dbReference type="SUPFAM" id="SSF52540">
    <property type="entry name" value="P-loop containing nucleoside triphosphate hydrolases"/>
    <property type="match status" value="1"/>
</dbReference>
<dbReference type="GO" id="GO:0055085">
    <property type="term" value="P:transmembrane transport"/>
    <property type="evidence" value="ECO:0007669"/>
    <property type="project" value="UniProtKB-ARBA"/>
</dbReference>
<evidence type="ECO:0000313" key="6">
    <source>
        <dbReference type="EMBL" id="SMH50423.1"/>
    </source>
</evidence>
<name>A0A1X7PHG2_9MICO</name>
<dbReference type="GO" id="GO:0005524">
    <property type="term" value="F:ATP binding"/>
    <property type="evidence" value="ECO:0007669"/>
    <property type="project" value="UniProtKB-KW"/>
</dbReference>
<keyword evidence="4" id="KW-0067">ATP-binding</keyword>
<evidence type="ECO:0000256" key="1">
    <source>
        <dbReference type="ARBA" id="ARBA00005417"/>
    </source>
</evidence>
<dbReference type="InterPro" id="IPR050319">
    <property type="entry name" value="ABC_transp_ATP-bind"/>
</dbReference>
<dbReference type="CDD" id="cd03257">
    <property type="entry name" value="ABC_NikE_OppD_transporters"/>
    <property type="match status" value="1"/>
</dbReference>
<keyword evidence="7" id="KW-1185">Reference proteome</keyword>
<dbReference type="InterPro" id="IPR017871">
    <property type="entry name" value="ABC_transporter-like_CS"/>
</dbReference>
<keyword evidence="2" id="KW-0813">Transport</keyword>
<dbReference type="InterPro" id="IPR003593">
    <property type="entry name" value="AAA+_ATPase"/>
</dbReference>
<dbReference type="Pfam" id="PF00005">
    <property type="entry name" value="ABC_tran"/>
    <property type="match status" value="1"/>
</dbReference>
<feature type="domain" description="ABC transporter" evidence="5">
    <location>
        <begin position="6"/>
        <end position="249"/>
    </location>
</feature>
<proteinExistence type="inferred from homology"/>
<accession>A0A1X7PHG2</accession>
<dbReference type="RefSeq" id="WP_085477931.1">
    <property type="nucleotide sequence ID" value="NZ_FXBM01000004.1"/>
</dbReference>
<dbReference type="PROSITE" id="PS00211">
    <property type="entry name" value="ABC_TRANSPORTER_1"/>
    <property type="match status" value="1"/>
</dbReference>
<comment type="similarity">
    <text evidence="1">Belongs to the ABC transporter superfamily.</text>
</comment>
<evidence type="ECO:0000256" key="3">
    <source>
        <dbReference type="ARBA" id="ARBA00022741"/>
    </source>
</evidence>
<dbReference type="Gene3D" id="3.40.50.300">
    <property type="entry name" value="P-loop containing nucleotide triphosphate hydrolases"/>
    <property type="match status" value="1"/>
</dbReference>
<dbReference type="GO" id="GO:0016887">
    <property type="term" value="F:ATP hydrolysis activity"/>
    <property type="evidence" value="ECO:0007669"/>
    <property type="project" value="InterPro"/>
</dbReference>
<evidence type="ECO:0000256" key="4">
    <source>
        <dbReference type="ARBA" id="ARBA00022840"/>
    </source>
</evidence>
<dbReference type="Proteomes" id="UP000193711">
    <property type="component" value="Unassembled WGS sequence"/>
</dbReference>
<dbReference type="InterPro" id="IPR027417">
    <property type="entry name" value="P-loop_NTPase"/>
</dbReference>
<evidence type="ECO:0000259" key="5">
    <source>
        <dbReference type="PROSITE" id="PS50893"/>
    </source>
</evidence>
<dbReference type="InterPro" id="IPR003439">
    <property type="entry name" value="ABC_transporter-like_ATP-bd"/>
</dbReference>
<keyword evidence="3" id="KW-0547">Nucleotide-binding</keyword>